<name>A0ABV6GIA3_9BACI</name>
<dbReference type="SMART" id="SM00418">
    <property type="entry name" value="HTH_ARSR"/>
    <property type="match status" value="1"/>
</dbReference>
<accession>A0ABV6GIA3</accession>
<comment type="caution">
    <text evidence="3">The sequence shown here is derived from an EMBL/GenBank/DDBJ whole genome shotgun (WGS) entry which is preliminary data.</text>
</comment>
<dbReference type="NCBIfam" id="NF005061">
    <property type="entry name" value="PRK06474.1"/>
    <property type="match status" value="1"/>
</dbReference>
<evidence type="ECO:0000313" key="4">
    <source>
        <dbReference type="Proteomes" id="UP001589854"/>
    </source>
</evidence>
<proteinExistence type="predicted"/>
<dbReference type="Gene3D" id="6.10.140.2180">
    <property type="match status" value="1"/>
</dbReference>
<protein>
    <submittedName>
        <fullName evidence="3">Helix-turn-helix domain-containing protein</fullName>
    </submittedName>
</protein>
<dbReference type="InterPro" id="IPR036390">
    <property type="entry name" value="WH_DNA-bd_sf"/>
</dbReference>
<evidence type="ECO:0000259" key="2">
    <source>
        <dbReference type="SMART" id="SM00418"/>
    </source>
</evidence>
<organism evidence="3 4">
    <name type="scientific">Metabacillus herbersteinensis</name>
    <dbReference type="NCBI Taxonomy" id="283816"/>
    <lineage>
        <taxon>Bacteria</taxon>
        <taxon>Bacillati</taxon>
        <taxon>Bacillota</taxon>
        <taxon>Bacilli</taxon>
        <taxon>Bacillales</taxon>
        <taxon>Bacillaceae</taxon>
        <taxon>Metabacillus</taxon>
    </lineage>
</organism>
<evidence type="ECO:0000313" key="3">
    <source>
        <dbReference type="EMBL" id="MFC0273420.1"/>
    </source>
</evidence>
<dbReference type="RefSeq" id="WP_378936693.1">
    <property type="nucleotide sequence ID" value="NZ_JBHLVO010000020.1"/>
</dbReference>
<sequence length="185" mass="21029">MIKIKSSKADLILHPVRMKIIQSLAGGRNLTASQLTEKISDTPQATMYRHLKILLENDILLIAEQNKIRGTVEKVYALTENGTNVTQEDLQNASREDHMEYFMKFVATLLSDFGKYIKSEKIDLEKDGVAYRQANLHLSDQEFMDFAKSLSAVYQKALKNEPSENRTSRVISTIIIPERGSKHES</sequence>
<keyword evidence="4" id="KW-1185">Reference proteome</keyword>
<dbReference type="InterPro" id="IPR001845">
    <property type="entry name" value="HTH_ArsR_DNA-bd_dom"/>
</dbReference>
<reference evidence="3 4" key="1">
    <citation type="submission" date="2024-09" db="EMBL/GenBank/DDBJ databases">
        <authorList>
            <person name="Sun Q."/>
            <person name="Mori K."/>
        </authorList>
    </citation>
    <scope>NUCLEOTIDE SEQUENCE [LARGE SCALE GENOMIC DNA]</scope>
    <source>
        <strain evidence="3 4">CCM 7228</strain>
    </source>
</reference>
<feature type="domain" description="HTH arsR-type" evidence="2">
    <location>
        <begin position="11"/>
        <end position="95"/>
    </location>
</feature>
<dbReference type="Proteomes" id="UP001589854">
    <property type="component" value="Unassembled WGS sequence"/>
</dbReference>
<dbReference type="CDD" id="cd00090">
    <property type="entry name" value="HTH_ARSR"/>
    <property type="match status" value="1"/>
</dbReference>
<keyword evidence="1" id="KW-0238">DNA-binding</keyword>
<dbReference type="Pfam" id="PF12840">
    <property type="entry name" value="HTH_20"/>
    <property type="match status" value="1"/>
</dbReference>
<evidence type="ECO:0000256" key="1">
    <source>
        <dbReference type="ARBA" id="ARBA00023125"/>
    </source>
</evidence>
<dbReference type="Gene3D" id="1.10.10.10">
    <property type="entry name" value="Winged helix-like DNA-binding domain superfamily/Winged helix DNA-binding domain"/>
    <property type="match status" value="1"/>
</dbReference>
<gene>
    <name evidence="3" type="ORF">ACFFIX_18630</name>
</gene>
<dbReference type="EMBL" id="JBHLVO010000020">
    <property type="protein sequence ID" value="MFC0273420.1"/>
    <property type="molecule type" value="Genomic_DNA"/>
</dbReference>
<dbReference type="InterPro" id="IPR036388">
    <property type="entry name" value="WH-like_DNA-bd_sf"/>
</dbReference>
<dbReference type="SUPFAM" id="SSF46785">
    <property type="entry name" value="Winged helix' DNA-binding domain"/>
    <property type="match status" value="1"/>
</dbReference>
<dbReference type="InterPro" id="IPR011991">
    <property type="entry name" value="ArsR-like_HTH"/>
</dbReference>